<keyword evidence="2" id="KW-1185">Reference proteome</keyword>
<dbReference type="AlphaFoldDB" id="A0A380C115"/>
<sequence length="101" mass="11775">MKVLAMSQAQWYLLEHEGQLYLDVICRHNNRFMIQLNGQEMAEYRRSGNLFLEQLARDIQYAVPILKGARSSFQGRDQRRQLGELATTAECEWLAAKEAEQ</sequence>
<organism evidence="1 2">
    <name type="scientific">Shewanella algae</name>
    <dbReference type="NCBI Taxonomy" id="38313"/>
    <lineage>
        <taxon>Bacteria</taxon>
        <taxon>Pseudomonadati</taxon>
        <taxon>Pseudomonadota</taxon>
        <taxon>Gammaproteobacteria</taxon>
        <taxon>Alteromonadales</taxon>
        <taxon>Shewanellaceae</taxon>
        <taxon>Shewanella</taxon>
    </lineage>
</organism>
<reference evidence="1 2" key="1">
    <citation type="submission" date="2018-06" db="EMBL/GenBank/DDBJ databases">
        <authorList>
            <consortium name="Pathogen Informatics"/>
            <person name="Doyle S."/>
        </authorList>
    </citation>
    <scope>NUCLEOTIDE SEQUENCE [LARGE SCALE GENOMIC DNA]</scope>
    <source>
        <strain evidence="1 2">NCTC10738</strain>
    </source>
</reference>
<dbReference type="RefSeq" id="WP_115390501.1">
    <property type="nucleotide sequence ID" value="NZ_CP046378.1"/>
</dbReference>
<dbReference type="EMBL" id="UGYO01000002">
    <property type="protein sequence ID" value="SUJ10384.1"/>
    <property type="molecule type" value="Genomic_DNA"/>
</dbReference>
<evidence type="ECO:0000313" key="1">
    <source>
        <dbReference type="EMBL" id="SUJ10384.1"/>
    </source>
</evidence>
<protein>
    <submittedName>
        <fullName evidence="1">Uncharacterized protein</fullName>
    </submittedName>
</protein>
<evidence type="ECO:0000313" key="2">
    <source>
        <dbReference type="Proteomes" id="UP000254069"/>
    </source>
</evidence>
<proteinExistence type="predicted"/>
<name>A0A380C115_9GAMM</name>
<gene>
    <name evidence="1" type="ORF">NCTC10738_04285</name>
</gene>
<accession>A0A380C115</accession>
<dbReference type="Proteomes" id="UP000254069">
    <property type="component" value="Unassembled WGS sequence"/>
</dbReference>